<evidence type="ECO:0000259" key="2">
    <source>
        <dbReference type="SMART" id="SM00477"/>
    </source>
</evidence>
<organism evidence="4 5">
    <name type="scientific">Acidovorax bellezanensis</name>
    <dbReference type="NCBI Taxonomy" id="2976702"/>
    <lineage>
        <taxon>Bacteria</taxon>
        <taxon>Pseudomonadati</taxon>
        <taxon>Pseudomonadota</taxon>
        <taxon>Betaproteobacteria</taxon>
        <taxon>Burkholderiales</taxon>
        <taxon>Comamonadaceae</taxon>
        <taxon>Acidovorax</taxon>
    </lineage>
</organism>
<accession>A0ABT2PNL9</accession>
<dbReference type="GO" id="GO:0004519">
    <property type="term" value="F:endonuclease activity"/>
    <property type="evidence" value="ECO:0007669"/>
    <property type="project" value="UniProtKB-KW"/>
</dbReference>
<name>A0ABT2PNL9_9BURK</name>
<proteinExistence type="predicted"/>
<dbReference type="InterPro" id="IPR001604">
    <property type="entry name" value="Endo_G_ENPP1-like_dom"/>
</dbReference>
<sequence>MTKSPRTASKRKSASPASKKNTSNRRRFWLGLASSAALSFQLGSCGLNPNWNDLGLAKAVAPVLASLSGLTALLHATRPHPGTVTSASTVPASSPGSSTATRFSQCRQHFPQGTPPIVPQATGLRELCYGSFAVLHSGSHKTPVFVAERLSRASITQAKGLQRTDKFFADARLPRAERAELSDYQGSGYSRGHMAPAGDMSNAEAMAQSFSLANMVPQNQSHNAGPWSQIEQDTRKYAQRAQGDVYVFTGPVFSGPTKTIGPGKVQVPSHLFKLVYDASSGKSWAYWQANAAGTRASAPISYDELVRRSGIRFLPL</sequence>
<dbReference type="RefSeq" id="WP_261501310.1">
    <property type="nucleotide sequence ID" value="NZ_JAODYH010000007.1"/>
</dbReference>
<dbReference type="Gene3D" id="3.40.570.10">
    <property type="entry name" value="Extracellular Endonuclease, subunit A"/>
    <property type="match status" value="1"/>
</dbReference>
<dbReference type="InterPro" id="IPR040255">
    <property type="entry name" value="Non-specific_endonuclease"/>
</dbReference>
<dbReference type="Proteomes" id="UP001525968">
    <property type="component" value="Unassembled WGS sequence"/>
</dbReference>
<protein>
    <submittedName>
        <fullName evidence="4">DNA/RNA non-specific endonuclease</fullName>
    </submittedName>
</protein>
<feature type="domain" description="DNA/RNA non-specific endonuclease/pyrophosphatase/phosphodiesterase" evidence="3">
    <location>
        <begin position="128"/>
        <end position="316"/>
    </location>
</feature>
<dbReference type="SUPFAM" id="SSF54060">
    <property type="entry name" value="His-Me finger endonucleases"/>
    <property type="match status" value="1"/>
</dbReference>
<dbReference type="Pfam" id="PF01223">
    <property type="entry name" value="Endonuclease_NS"/>
    <property type="match status" value="1"/>
</dbReference>
<dbReference type="PANTHER" id="PTHR13966:SF5">
    <property type="entry name" value="ENDONUCLEASE G, MITOCHONDRIAL"/>
    <property type="match status" value="1"/>
</dbReference>
<keyword evidence="4" id="KW-0378">Hydrolase</keyword>
<feature type="domain" description="ENPP1-3/EXOG-like endonuclease/phosphodiesterase" evidence="2">
    <location>
        <begin position="129"/>
        <end position="316"/>
    </location>
</feature>
<dbReference type="InterPro" id="IPR020821">
    <property type="entry name" value="ENPP1-3/EXOG-like_nuc-like"/>
</dbReference>
<feature type="region of interest" description="Disordered" evidence="1">
    <location>
        <begin position="1"/>
        <end position="23"/>
    </location>
</feature>
<evidence type="ECO:0000313" key="5">
    <source>
        <dbReference type="Proteomes" id="UP001525968"/>
    </source>
</evidence>
<gene>
    <name evidence="4" type="ORF">N0K08_15600</name>
</gene>
<reference evidence="4 5" key="1">
    <citation type="submission" date="2022-09" db="EMBL/GenBank/DDBJ databases">
        <title>Draft genome of isolate Be4.</title>
        <authorList>
            <person name="Sanchez-Castro I."/>
            <person name="Martinez-Rodriguez P."/>
            <person name="Descostes M."/>
            <person name="Merroun M."/>
        </authorList>
    </citation>
    <scope>NUCLEOTIDE SEQUENCE [LARGE SCALE GENOMIC DNA]</scope>
    <source>
        <strain evidence="4 5">Be4</strain>
    </source>
</reference>
<dbReference type="PANTHER" id="PTHR13966">
    <property type="entry name" value="ENDONUCLEASE RELATED"/>
    <property type="match status" value="1"/>
</dbReference>
<dbReference type="SMART" id="SM00892">
    <property type="entry name" value="Endonuclease_NS"/>
    <property type="match status" value="1"/>
</dbReference>
<comment type="caution">
    <text evidence="4">The sequence shown here is derived from an EMBL/GenBank/DDBJ whole genome shotgun (WGS) entry which is preliminary data.</text>
</comment>
<dbReference type="InterPro" id="IPR044925">
    <property type="entry name" value="His-Me_finger_sf"/>
</dbReference>
<keyword evidence="5" id="KW-1185">Reference proteome</keyword>
<evidence type="ECO:0000313" key="4">
    <source>
        <dbReference type="EMBL" id="MCT9812070.1"/>
    </source>
</evidence>
<dbReference type="EMBL" id="JAODYH010000007">
    <property type="protein sequence ID" value="MCT9812070.1"/>
    <property type="molecule type" value="Genomic_DNA"/>
</dbReference>
<keyword evidence="4" id="KW-0255">Endonuclease</keyword>
<evidence type="ECO:0000256" key="1">
    <source>
        <dbReference type="SAM" id="MobiDB-lite"/>
    </source>
</evidence>
<feature type="region of interest" description="Disordered" evidence="1">
    <location>
        <begin position="82"/>
        <end position="101"/>
    </location>
</feature>
<dbReference type="InterPro" id="IPR044929">
    <property type="entry name" value="DNA/RNA_non-sp_Endonuclease_sf"/>
</dbReference>
<keyword evidence="4" id="KW-0540">Nuclease</keyword>
<evidence type="ECO:0000259" key="3">
    <source>
        <dbReference type="SMART" id="SM00892"/>
    </source>
</evidence>
<dbReference type="SMART" id="SM00477">
    <property type="entry name" value="NUC"/>
    <property type="match status" value="1"/>
</dbReference>